<protein>
    <submittedName>
        <fullName evidence="3">Uncharacterized protein</fullName>
    </submittedName>
</protein>
<name>A0A1G9AC14_9EURY</name>
<feature type="region of interest" description="Disordered" evidence="1">
    <location>
        <begin position="1"/>
        <end position="38"/>
    </location>
</feature>
<keyword evidence="2" id="KW-0472">Membrane</keyword>
<dbReference type="STRING" id="1095776.SAMN04515672_2668"/>
<feature type="transmembrane region" description="Helical" evidence="2">
    <location>
        <begin position="57"/>
        <end position="90"/>
    </location>
</feature>
<dbReference type="Proteomes" id="UP000198882">
    <property type="component" value="Unassembled WGS sequence"/>
</dbReference>
<organism evidence="3 4">
    <name type="scientific">Natronorubrum texcoconense</name>
    <dbReference type="NCBI Taxonomy" id="1095776"/>
    <lineage>
        <taxon>Archaea</taxon>
        <taxon>Methanobacteriati</taxon>
        <taxon>Methanobacteriota</taxon>
        <taxon>Stenosarchaea group</taxon>
        <taxon>Halobacteria</taxon>
        <taxon>Halobacteriales</taxon>
        <taxon>Natrialbaceae</taxon>
        <taxon>Natronorubrum</taxon>
    </lineage>
</organism>
<feature type="transmembrane region" description="Helical" evidence="2">
    <location>
        <begin position="97"/>
        <end position="123"/>
    </location>
</feature>
<keyword evidence="2" id="KW-0812">Transmembrane</keyword>
<keyword evidence="2" id="KW-1133">Transmembrane helix</keyword>
<evidence type="ECO:0000256" key="2">
    <source>
        <dbReference type="SAM" id="Phobius"/>
    </source>
</evidence>
<feature type="transmembrane region" description="Helical" evidence="2">
    <location>
        <begin position="129"/>
        <end position="147"/>
    </location>
</feature>
<evidence type="ECO:0000256" key="1">
    <source>
        <dbReference type="SAM" id="MobiDB-lite"/>
    </source>
</evidence>
<dbReference type="EMBL" id="FNFE01000003">
    <property type="protein sequence ID" value="SDK24899.1"/>
    <property type="molecule type" value="Genomic_DNA"/>
</dbReference>
<dbReference type="AlphaFoldDB" id="A0A1G9AC14"/>
<sequence>MSASGSDENGTRETTGSEASEGALENCGSENRAVERRKTSLERSRTVLERVRTEPGLHAVAVAGAVVLGLLASWLHWFGLVLGGAFVAFVSPSLRRGIVGAVGFGLVVLVVFALTLGGSAWTVLEMTPVVYLVIASAFGLPVLGSLLRGLL</sequence>
<evidence type="ECO:0000313" key="4">
    <source>
        <dbReference type="Proteomes" id="UP000198882"/>
    </source>
</evidence>
<dbReference type="RefSeq" id="WP_090307213.1">
    <property type="nucleotide sequence ID" value="NZ_FNFE01000003.1"/>
</dbReference>
<accession>A0A1G9AC14</accession>
<gene>
    <name evidence="3" type="ORF">SAMN04515672_2668</name>
</gene>
<reference evidence="4" key="1">
    <citation type="submission" date="2016-10" db="EMBL/GenBank/DDBJ databases">
        <authorList>
            <person name="Varghese N."/>
            <person name="Submissions S."/>
        </authorList>
    </citation>
    <scope>NUCLEOTIDE SEQUENCE [LARGE SCALE GENOMIC DNA]</scope>
    <source>
        <strain evidence="4">B4,CECT 8067,JCM 17497</strain>
    </source>
</reference>
<feature type="compositionally biased region" description="Polar residues" evidence="1">
    <location>
        <begin position="1"/>
        <end position="18"/>
    </location>
</feature>
<dbReference type="OrthoDB" id="206232at2157"/>
<keyword evidence="4" id="KW-1185">Reference proteome</keyword>
<proteinExistence type="predicted"/>
<evidence type="ECO:0000313" key="3">
    <source>
        <dbReference type="EMBL" id="SDK24899.1"/>
    </source>
</evidence>